<feature type="compositionally biased region" description="Acidic residues" evidence="1">
    <location>
        <begin position="427"/>
        <end position="438"/>
    </location>
</feature>
<accession>A0A0F7TB86</accession>
<dbReference type="AlphaFoldDB" id="A0A0F7TB86"/>
<feature type="region of interest" description="Disordered" evidence="1">
    <location>
        <begin position="94"/>
        <end position="214"/>
    </location>
</feature>
<feature type="compositionally biased region" description="Basic and acidic residues" evidence="1">
    <location>
        <begin position="117"/>
        <end position="126"/>
    </location>
</feature>
<sequence>MASEIDDQHIFSEFLDPVRQALIAEFVQLAGGIDLVSRHSLFALWFCDISVLRKAVKPGDNDLRNALRFILKSSQDDHAGIWAGAKRPNPAWRMALPISGPSLPPKARQAPSISPERPTKAPRIESEGGLQAPQDDAPKRGRSQVRSQLPVPSLSGVTRGPSIPGQTPQARASSPPKPSQVPPINPESGLKAPQDHAPPRGRSQVRSRLPIPSLSASTLSKRDIGIRDQALARDGQQCVLTKLTQPTLHVSHILPFKLDKITTKVDPIWDWLGIFWDKEKVKTWQQELLRNADGSMNTEFVANLMTLSVQVHEYWDSAVCAFRPISVNDEQTSLKVAFHWLPLALKSVQRNSPAHLLLHPYPDLPRGFTEGPRPMMMLFHMGSRQVIPSGFIFEITTPDPVKMPLPSFSLLELRWHLSRIAAMQGAAEEEDSDFESDIDSPKVPSRSRSPEKAIVPWLENIPFRSTYRSLSPEKEPSRSRSPAKGSSPLKENMPTRSRTRSLSPEKPQQESPLFETSSLEENY</sequence>
<dbReference type="OrthoDB" id="5416097at2759"/>
<dbReference type="EMBL" id="CDHK01000001">
    <property type="protein sequence ID" value="CEJ53670.1"/>
    <property type="molecule type" value="Genomic_DNA"/>
</dbReference>
<feature type="compositionally biased region" description="Polar residues" evidence="1">
    <location>
        <begin position="509"/>
        <end position="523"/>
    </location>
</feature>
<evidence type="ECO:0000256" key="1">
    <source>
        <dbReference type="SAM" id="MobiDB-lite"/>
    </source>
</evidence>
<dbReference type="Proteomes" id="UP000042958">
    <property type="component" value="Unassembled WGS sequence"/>
</dbReference>
<name>A0A0F7TB86_PENBI</name>
<dbReference type="Pfam" id="PF13391">
    <property type="entry name" value="HNH_2"/>
    <property type="match status" value="1"/>
</dbReference>
<feature type="region of interest" description="Disordered" evidence="1">
    <location>
        <begin position="468"/>
        <end position="523"/>
    </location>
</feature>
<dbReference type="InterPro" id="IPR003615">
    <property type="entry name" value="HNH_nuc"/>
</dbReference>
<gene>
    <name evidence="3" type="ORF">PMG11_00020</name>
</gene>
<evidence type="ECO:0000313" key="3">
    <source>
        <dbReference type="EMBL" id="CEJ53670.1"/>
    </source>
</evidence>
<evidence type="ECO:0000313" key="4">
    <source>
        <dbReference type="Proteomes" id="UP000042958"/>
    </source>
</evidence>
<feature type="compositionally biased region" description="Pro residues" evidence="1">
    <location>
        <begin position="175"/>
        <end position="185"/>
    </location>
</feature>
<keyword evidence="4" id="KW-1185">Reference proteome</keyword>
<organism evidence="3 4">
    <name type="scientific">Penicillium brasilianum</name>
    <dbReference type="NCBI Taxonomy" id="104259"/>
    <lineage>
        <taxon>Eukaryota</taxon>
        <taxon>Fungi</taxon>
        <taxon>Dikarya</taxon>
        <taxon>Ascomycota</taxon>
        <taxon>Pezizomycotina</taxon>
        <taxon>Eurotiomycetes</taxon>
        <taxon>Eurotiomycetidae</taxon>
        <taxon>Eurotiales</taxon>
        <taxon>Aspergillaceae</taxon>
        <taxon>Penicillium</taxon>
    </lineage>
</organism>
<protein>
    <recommendedName>
        <fullName evidence="2">HNH nuclease domain-containing protein</fullName>
    </recommendedName>
</protein>
<evidence type="ECO:0000259" key="2">
    <source>
        <dbReference type="Pfam" id="PF13391"/>
    </source>
</evidence>
<proteinExistence type="predicted"/>
<feature type="region of interest" description="Disordered" evidence="1">
    <location>
        <begin position="427"/>
        <end position="450"/>
    </location>
</feature>
<reference evidence="4" key="1">
    <citation type="journal article" date="2015" name="Genome Announc.">
        <title>Draft genome sequence of the fungus Penicillium brasilianum MG11.</title>
        <authorList>
            <person name="Horn F."/>
            <person name="Linde J."/>
            <person name="Mattern D.J."/>
            <person name="Walther G."/>
            <person name="Guthke R."/>
            <person name="Brakhage A.A."/>
            <person name="Valiante V."/>
        </authorList>
    </citation>
    <scope>NUCLEOTIDE SEQUENCE [LARGE SCALE GENOMIC DNA]</scope>
    <source>
        <strain evidence="4">MG11</strain>
    </source>
</reference>
<feature type="domain" description="HNH nuclease" evidence="2">
    <location>
        <begin position="238"/>
        <end position="322"/>
    </location>
</feature>